<name>A0A6J5P803_9CAUD</name>
<accession>A0A6J5P803</accession>
<dbReference type="EMBL" id="LR796790">
    <property type="protein sequence ID" value="CAB4166136.1"/>
    <property type="molecule type" value="Genomic_DNA"/>
</dbReference>
<protein>
    <submittedName>
        <fullName evidence="2">Uncharacterized protein</fullName>
    </submittedName>
</protein>
<sequence>MKIKPLVERFSSTYWKTEITRAEERSKKFIEMAEESIRVYNAQKQVGILNDTERRLNVWWYCVNTLLPAYYSSTPKAEVSLRKRTGGTIEELSATMLERNIQYNMDVNFPFDNVGYNAALQFLLTGRAVLWARYEAEIEENEVEIALFLAPDGSLIDDKGAPFTQEILEQREGPGGLILATVKTEGKSEEYALLDVVQYNDYFCSDARNETEVEWRSRRAYLNRSQAEELFGAAIADEMYFDSFPDKATKDWNKDADKYEGKAEVFEIWCEETETVYWGHKAAKEFIIHKSEPPIDFESFYPCSIIAQSADPDSVIPVSDYAHVKDQILEIERLTTRIHAVTQTIRTNALYDASLGLQVEQLMIGDLKMVPVMNWPSYKSRGGIQAGVEFMDIAPYVNALQQLQAARQSALSQLYETLKVSDLLRGTSDQYKSATANRLESQWSSLGLVVRQNMFCKFVSDGIERLGTIIAEQFDPETIFDVGDGDRMIEAVLPPPPAPQSGPDGQPMPPMGPPPEIQIQIFKQKIISLLRSDDRLSYRIRIASDSMVAIDQAQEQQEGAQLMSTCGEFFNQMKSLIEQYPPLLGFSIELFQNVIKRFKSGKELDGIFTKALVQIGEIAKAKEEAAKQPPPPDPVMQEMQARMQIAQMESQARIQAVQIQAQDGHEKNILASQEQQMKMQREQLTGNIQIQKAQLEQYVAEQELALKQQELQIKANAVQVDMLKVQAMTEGAQVKNDITAENNRLQGLLKVQELDAKQMQFRLSQQEKLMEEQRLAQEQAIEQARVSLEANRQVQESLTQAQPTIVIAKPTQTIG</sequence>
<proteinExistence type="predicted"/>
<reference evidence="2" key="1">
    <citation type="submission" date="2020-04" db="EMBL/GenBank/DDBJ databases">
        <authorList>
            <person name="Chiriac C."/>
            <person name="Salcher M."/>
            <person name="Ghai R."/>
            <person name="Kavagutti S V."/>
        </authorList>
    </citation>
    <scope>NUCLEOTIDE SEQUENCE</scope>
</reference>
<keyword evidence="1" id="KW-0175">Coiled coil</keyword>
<evidence type="ECO:0000313" key="2">
    <source>
        <dbReference type="EMBL" id="CAB4166136.1"/>
    </source>
</evidence>
<gene>
    <name evidence="2" type="ORF">UFOVP851_11</name>
</gene>
<organism evidence="2">
    <name type="scientific">uncultured Caudovirales phage</name>
    <dbReference type="NCBI Taxonomy" id="2100421"/>
    <lineage>
        <taxon>Viruses</taxon>
        <taxon>Duplodnaviria</taxon>
        <taxon>Heunggongvirae</taxon>
        <taxon>Uroviricota</taxon>
        <taxon>Caudoviricetes</taxon>
        <taxon>Peduoviridae</taxon>
        <taxon>Maltschvirus</taxon>
        <taxon>Maltschvirus maltsch</taxon>
    </lineage>
</organism>
<evidence type="ECO:0000256" key="1">
    <source>
        <dbReference type="SAM" id="Coils"/>
    </source>
</evidence>
<feature type="coiled-coil region" evidence="1">
    <location>
        <begin position="681"/>
        <end position="712"/>
    </location>
</feature>